<reference evidence="3 4" key="1">
    <citation type="submission" date="2021-06" db="EMBL/GenBank/DDBJ databases">
        <authorList>
            <person name="Palmer J.M."/>
        </authorList>
    </citation>
    <scope>NUCLEOTIDE SEQUENCE [LARGE SCALE GENOMIC DNA]</scope>
    <source>
        <strain evidence="3 4">MEX-2019</strain>
        <tissue evidence="3">Muscle</tissue>
    </source>
</reference>
<comment type="caution">
    <text evidence="3">The sequence shown here is derived from an EMBL/GenBank/DDBJ whole genome shotgun (WGS) entry which is preliminary data.</text>
</comment>
<feature type="compositionally biased region" description="Basic and acidic residues" evidence="1">
    <location>
        <begin position="1"/>
        <end position="16"/>
    </location>
</feature>
<gene>
    <name evidence="3" type="ORF">CRENBAI_014085</name>
</gene>
<feature type="transmembrane region" description="Helical" evidence="2">
    <location>
        <begin position="90"/>
        <end position="110"/>
    </location>
</feature>
<accession>A0AAV9S0M9</accession>
<proteinExistence type="predicted"/>
<sequence length="122" mass="13226">MGGFLRHSELSNKDSPKPPTAFIKNGFPHQEGAWQVTCPPPCDELQTGALYKCNISGHGESPSSWISVSEKPTMTPPPTSTSPPDSLSHFYMILPLACVGVLLLLLVLLVRRRLCRKAAASL</sequence>
<evidence type="ECO:0000313" key="3">
    <source>
        <dbReference type="EMBL" id="KAK5614776.1"/>
    </source>
</evidence>
<dbReference type="AlphaFoldDB" id="A0AAV9S0M9"/>
<evidence type="ECO:0000313" key="4">
    <source>
        <dbReference type="Proteomes" id="UP001311232"/>
    </source>
</evidence>
<evidence type="ECO:0000256" key="2">
    <source>
        <dbReference type="SAM" id="Phobius"/>
    </source>
</evidence>
<keyword evidence="2" id="KW-1133">Transmembrane helix</keyword>
<keyword evidence="2" id="KW-0812">Transmembrane</keyword>
<keyword evidence="4" id="KW-1185">Reference proteome</keyword>
<feature type="region of interest" description="Disordered" evidence="1">
    <location>
        <begin position="59"/>
        <end position="83"/>
    </location>
</feature>
<name>A0AAV9S0M9_9TELE</name>
<organism evidence="3 4">
    <name type="scientific">Crenichthys baileyi</name>
    <name type="common">White River springfish</name>
    <dbReference type="NCBI Taxonomy" id="28760"/>
    <lineage>
        <taxon>Eukaryota</taxon>
        <taxon>Metazoa</taxon>
        <taxon>Chordata</taxon>
        <taxon>Craniata</taxon>
        <taxon>Vertebrata</taxon>
        <taxon>Euteleostomi</taxon>
        <taxon>Actinopterygii</taxon>
        <taxon>Neopterygii</taxon>
        <taxon>Teleostei</taxon>
        <taxon>Neoteleostei</taxon>
        <taxon>Acanthomorphata</taxon>
        <taxon>Ovalentaria</taxon>
        <taxon>Atherinomorphae</taxon>
        <taxon>Cyprinodontiformes</taxon>
        <taxon>Goodeidae</taxon>
        <taxon>Crenichthys</taxon>
    </lineage>
</organism>
<evidence type="ECO:0000256" key="1">
    <source>
        <dbReference type="SAM" id="MobiDB-lite"/>
    </source>
</evidence>
<keyword evidence="2" id="KW-0472">Membrane</keyword>
<dbReference type="EMBL" id="JAHHUM010001141">
    <property type="protein sequence ID" value="KAK5614776.1"/>
    <property type="molecule type" value="Genomic_DNA"/>
</dbReference>
<dbReference type="Proteomes" id="UP001311232">
    <property type="component" value="Unassembled WGS sequence"/>
</dbReference>
<feature type="region of interest" description="Disordered" evidence="1">
    <location>
        <begin position="1"/>
        <end position="23"/>
    </location>
</feature>
<protein>
    <submittedName>
        <fullName evidence="3">Uncharacterized protein</fullName>
    </submittedName>
</protein>